<sequence length="413" mass="43608">MWSRAANAYGQIPGVRSLWARPTGPDAPARDRDDAESDAGSFLTADEGAPSLRVHSPEGGVYAPSVPSSAASGAGRAAGRGAPVVVEPARPARFEQQPAPTTPPTYEDATRPPLSRDIQATYAEPSHGPPRAAAVPPPHPAPVPPSMNRPAPPAMAGGLMDRLKAQRAARATAAAATEPALTAAPSPRSPPSGQPFASSASAPRTSLPVPSRAPTLHPSPPLQPFHSPPASSELLPHPRPHLHDPNRVYTPPQANAPISYDSEAAYSPRPWHDGFSYVGPAAAAAAANAMTPSRSSDRTVLNEAQPLSTSTGAHAHAMPAPVQRAGPPSRGQLLEWERQRREAERGTDGALRESPSSRDEKAETVRSSWGWEEATEGLRSGRRSPAGRPEQQTPQMRTDEILMQVRFCPPVWI</sequence>
<feature type="compositionally biased region" description="Polar residues" evidence="1">
    <location>
        <begin position="195"/>
        <end position="204"/>
    </location>
</feature>
<reference evidence="2 3" key="1">
    <citation type="submission" date="2019-03" db="EMBL/GenBank/DDBJ databases">
        <title>Rhodosporidium diobovatum UCD-FST 08-225 genome sequencing, assembly, and annotation.</title>
        <authorList>
            <person name="Fakankun I.U."/>
            <person name="Fristensky B."/>
            <person name="Levin D.B."/>
        </authorList>
    </citation>
    <scope>NUCLEOTIDE SEQUENCE [LARGE SCALE GENOMIC DNA]</scope>
    <source>
        <strain evidence="2 3">UCD-FST 08-225</strain>
    </source>
</reference>
<dbReference type="Proteomes" id="UP000311382">
    <property type="component" value="Unassembled WGS sequence"/>
</dbReference>
<evidence type="ECO:0000313" key="3">
    <source>
        <dbReference type="Proteomes" id="UP000311382"/>
    </source>
</evidence>
<feature type="compositionally biased region" description="Low complexity" evidence="1">
    <location>
        <begin position="63"/>
        <end position="89"/>
    </location>
</feature>
<organism evidence="2 3">
    <name type="scientific">Rhodotorula diobovata</name>
    <dbReference type="NCBI Taxonomy" id="5288"/>
    <lineage>
        <taxon>Eukaryota</taxon>
        <taxon>Fungi</taxon>
        <taxon>Dikarya</taxon>
        <taxon>Basidiomycota</taxon>
        <taxon>Pucciniomycotina</taxon>
        <taxon>Microbotryomycetes</taxon>
        <taxon>Sporidiobolales</taxon>
        <taxon>Sporidiobolaceae</taxon>
        <taxon>Rhodotorula</taxon>
    </lineage>
</organism>
<accession>A0A5C5G1N9</accession>
<feature type="compositionally biased region" description="Pro residues" evidence="1">
    <location>
        <begin position="135"/>
        <end position="153"/>
    </location>
</feature>
<gene>
    <name evidence="2" type="ORF">DMC30DRAFT_77733</name>
</gene>
<name>A0A5C5G1N9_9BASI</name>
<protein>
    <submittedName>
        <fullName evidence="2">Uncharacterized protein</fullName>
    </submittedName>
</protein>
<evidence type="ECO:0000256" key="1">
    <source>
        <dbReference type="SAM" id="MobiDB-lite"/>
    </source>
</evidence>
<feature type="compositionally biased region" description="Low complexity" evidence="1">
    <location>
        <begin position="166"/>
        <end position="184"/>
    </location>
</feature>
<proteinExistence type="predicted"/>
<evidence type="ECO:0000313" key="2">
    <source>
        <dbReference type="EMBL" id="TNY23040.1"/>
    </source>
</evidence>
<feature type="compositionally biased region" description="Pro residues" evidence="1">
    <location>
        <begin position="217"/>
        <end position="227"/>
    </location>
</feature>
<dbReference type="AlphaFoldDB" id="A0A5C5G1N9"/>
<keyword evidence="3" id="KW-1185">Reference proteome</keyword>
<comment type="caution">
    <text evidence="2">The sequence shown here is derived from an EMBL/GenBank/DDBJ whole genome shotgun (WGS) entry which is preliminary data.</text>
</comment>
<feature type="region of interest" description="Disordered" evidence="1">
    <location>
        <begin position="1"/>
        <end position="402"/>
    </location>
</feature>
<dbReference type="EMBL" id="SOZI01000016">
    <property type="protein sequence ID" value="TNY23040.1"/>
    <property type="molecule type" value="Genomic_DNA"/>
</dbReference>
<feature type="compositionally biased region" description="Basic and acidic residues" evidence="1">
    <location>
        <begin position="335"/>
        <end position="364"/>
    </location>
</feature>